<evidence type="ECO:0000256" key="12">
    <source>
        <dbReference type="PIRSR" id="PIRSR004803-3"/>
    </source>
</evidence>
<evidence type="ECO:0000256" key="4">
    <source>
        <dbReference type="ARBA" id="ARBA00022759"/>
    </source>
</evidence>
<dbReference type="Gene3D" id="3.40.50.10710">
    <property type="entry name" value="Metallo-hydrolase/oxidoreductase"/>
    <property type="match status" value="1"/>
</dbReference>
<gene>
    <name evidence="9" type="primary">rnj</name>
    <name evidence="14" type="ORF">MAIT1_02557</name>
</gene>
<keyword evidence="3 12" id="KW-0479">Metal-binding</keyword>
<evidence type="ECO:0000256" key="9">
    <source>
        <dbReference type="HAMAP-Rule" id="MF_01491"/>
    </source>
</evidence>
<dbReference type="InterPro" id="IPR004613">
    <property type="entry name" value="RNase_J"/>
</dbReference>
<keyword evidence="15" id="KW-1185">Reference proteome</keyword>
<evidence type="ECO:0000256" key="5">
    <source>
        <dbReference type="ARBA" id="ARBA00022801"/>
    </source>
</evidence>
<organism evidence="14 15">
    <name type="scientific">Magnetofaba australis IT-1</name>
    <dbReference type="NCBI Taxonomy" id="1434232"/>
    <lineage>
        <taxon>Bacteria</taxon>
        <taxon>Pseudomonadati</taxon>
        <taxon>Pseudomonadota</taxon>
        <taxon>Magnetococcia</taxon>
        <taxon>Magnetococcales</taxon>
        <taxon>Magnetococcaceae</taxon>
        <taxon>Magnetofaba</taxon>
    </lineage>
</organism>
<dbReference type="SMART" id="SM00849">
    <property type="entry name" value="Lactamase_B"/>
    <property type="match status" value="1"/>
</dbReference>
<feature type="binding site" evidence="12">
    <location>
        <position position="444"/>
    </location>
    <ligand>
        <name>Ca(2+)</name>
        <dbReference type="ChEBI" id="CHEBI:29108"/>
    </ligand>
</feature>
<feature type="binding site" evidence="11">
    <location>
        <begin position="232"/>
        <end position="234"/>
    </location>
    <ligand>
        <name>substrate</name>
    </ligand>
</feature>
<comment type="caution">
    <text evidence="14">The sequence shown here is derived from an EMBL/GenBank/DDBJ whole genome shotgun (WGS) entry which is preliminary data.</text>
</comment>
<dbReference type="Pfam" id="PF22505">
    <property type="entry name" value="RNase_J_b_CASP"/>
    <property type="match status" value="1"/>
</dbReference>
<comment type="subcellular location">
    <subcellularLocation>
        <location evidence="9">Cytoplasm</location>
    </subcellularLocation>
</comment>
<dbReference type="GO" id="GO:0004521">
    <property type="term" value="F:RNA endonuclease activity"/>
    <property type="evidence" value="ECO:0007669"/>
    <property type="project" value="UniProtKB-UniRule"/>
</dbReference>
<sequence>MSDVDNAQSLHIIPLGGLGEIGMNLMAYEFDGKILVVDCGLTFPTPDTPGVDVIIPDIDYLRQRRDDVIGIVLTHGHEDHIGALPYIWPEIPVTIYATAFTLGLLGRKFREHRIEPPTIQVQHRQPFQCGPFNIAFIPVTHSIVDASALAIRLPIGVVVHTGDFKFDYTPVDGRPTDLYSFAKLGEEGVLCLLSDSTNVTRPGASRPERIVGPRLRELIERAEGLVVAVTFASNIQRIQQIIDAAKACGRKVILNGRSMEANVQVARELGFIQVSDADLVPVKKFDQHQRSNLVVVSTGSQGEPNSSLVRIAQGEHRDIRVLAGDMVIFSSKFIPGNERAIWTLINQLFQDGAEVIHEKDYKDIHVSGHASEEDLKLMLALTRPRFFMPMHGEPHHLHRHRQLALQMGIPAENTTVALNGDRVILDQTGFGLGEPVPHGRVFVDGKGVGDVGDIVLRDRRHLSEYGLVTVILVVEKDSGKLLDRPELLTRGVVHEDESQELLEDARIAVEQALELGPRGMDFSDDEQATANDLAVRALRRFFKKRLGRRPVVLPLVMEM</sequence>
<dbReference type="GO" id="GO:0004534">
    <property type="term" value="F:5'-3' RNA exonuclease activity"/>
    <property type="evidence" value="ECO:0007669"/>
    <property type="project" value="UniProtKB-UniRule"/>
</dbReference>
<evidence type="ECO:0000256" key="1">
    <source>
        <dbReference type="ARBA" id="ARBA00022490"/>
    </source>
</evidence>
<comment type="cofactor">
    <cofactor evidence="12">
        <name>Ca(2+)</name>
        <dbReference type="ChEBI" id="CHEBI:29108"/>
    </cofactor>
    <text evidence="12">Binds 1 Ca(2+) cation per subunit. Seen in 1 crystal structure, it is not clear if it is physiologically important.</text>
</comment>
<dbReference type="EMBL" id="LVJN01000020">
    <property type="protein sequence ID" value="OSM02414.1"/>
    <property type="molecule type" value="Genomic_DNA"/>
</dbReference>
<feature type="binding site" evidence="12">
    <location>
        <position position="79"/>
    </location>
    <ligand>
        <name>Zn(2+)</name>
        <dbReference type="ChEBI" id="CHEBI:29105"/>
        <label>2</label>
        <note>catalytic</note>
    </ligand>
</feature>
<feature type="binding site" evidence="12">
    <location>
        <position position="80"/>
    </location>
    <ligand>
        <name>Zn(2+)</name>
        <dbReference type="ChEBI" id="CHEBI:29105"/>
        <label>1</label>
        <note>catalytic</note>
    </ligand>
</feature>
<dbReference type="CDD" id="cd07714">
    <property type="entry name" value="RNaseJ_MBL-fold"/>
    <property type="match status" value="1"/>
</dbReference>
<dbReference type="PROSITE" id="PS01292">
    <property type="entry name" value="UPF0036"/>
    <property type="match status" value="1"/>
</dbReference>
<feature type="binding site" evidence="9 11">
    <location>
        <begin position="365"/>
        <end position="369"/>
    </location>
    <ligand>
        <name>substrate</name>
    </ligand>
</feature>
<comment type="subunit">
    <text evidence="9">Homodimer, may be a subunit of the RNA degradosome.</text>
</comment>
<keyword evidence="9" id="KW-0698">rRNA processing</keyword>
<dbReference type="InterPro" id="IPR042173">
    <property type="entry name" value="RNase_J_2"/>
</dbReference>
<feature type="active site" description="Proton acceptor" evidence="10">
    <location>
        <position position="369"/>
    </location>
</feature>
<dbReference type="PIRSF" id="PIRSF004803">
    <property type="entry name" value="RnjA"/>
    <property type="match status" value="1"/>
</dbReference>
<dbReference type="InterPro" id="IPR011108">
    <property type="entry name" value="RMMBL"/>
</dbReference>
<keyword evidence="12" id="KW-0106">Calcium</keyword>
<dbReference type="InterPro" id="IPR001587">
    <property type="entry name" value="RNase_J_CS"/>
</dbReference>
<evidence type="ECO:0000256" key="7">
    <source>
        <dbReference type="ARBA" id="ARBA00022839"/>
    </source>
</evidence>
<keyword evidence="4 9" id="KW-0255">Endonuclease</keyword>
<feature type="binding site" evidence="12">
    <location>
        <position position="141"/>
    </location>
    <ligand>
        <name>Zn(2+)</name>
        <dbReference type="ChEBI" id="CHEBI:29105"/>
        <label>1</label>
        <note>catalytic</note>
    </ligand>
</feature>
<name>A0A1Y2K5M8_9PROT</name>
<feature type="binding site" evidence="12">
    <location>
        <position position="391"/>
    </location>
    <ligand>
        <name>Zn(2+)</name>
        <dbReference type="ChEBI" id="CHEBI:29105"/>
        <label>1</label>
        <note>catalytic</note>
    </ligand>
</feature>
<dbReference type="NCBIfam" id="TIGR00649">
    <property type="entry name" value="MG423"/>
    <property type="match status" value="1"/>
</dbReference>
<proteinExistence type="inferred from homology"/>
<dbReference type="Pfam" id="PF00753">
    <property type="entry name" value="Lactamase_B"/>
    <property type="match status" value="1"/>
</dbReference>
<feature type="active site" description="Proton donor" evidence="10">
    <location>
        <position position="195"/>
    </location>
</feature>
<keyword evidence="5 9" id="KW-0378">Hydrolase</keyword>
<dbReference type="InterPro" id="IPR055132">
    <property type="entry name" value="RNase_J_b_CASP"/>
</dbReference>
<dbReference type="Proteomes" id="UP000194003">
    <property type="component" value="Unassembled WGS sequence"/>
</dbReference>
<dbReference type="PANTHER" id="PTHR43694:SF1">
    <property type="entry name" value="RIBONUCLEASE J"/>
    <property type="match status" value="1"/>
</dbReference>
<keyword evidence="1 9" id="KW-0963">Cytoplasm</keyword>
<dbReference type="InterPro" id="IPR041636">
    <property type="entry name" value="RNase_J_C"/>
</dbReference>
<feature type="binding site" evidence="12">
    <location>
        <position position="163"/>
    </location>
    <ligand>
        <name>Zn(2+)</name>
        <dbReference type="ChEBI" id="CHEBI:29105"/>
        <label>1</label>
        <note>catalytic</note>
    </ligand>
</feature>
<dbReference type="STRING" id="1434232.MAIT1_02557"/>
<evidence type="ECO:0000259" key="13">
    <source>
        <dbReference type="SMART" id="SM00849"/>
    </source>
</evidence>
<feature type="binding site" evidence="12">
    <location>
        <position position="75"/>
    </location>
    <ligand>
        <name>Zn(2+)</name>
        <dbReference type="ChEBI" id="CHEBI:29105"/>
        <label>1</label>
        <note>catalytic</note>
    </ligand>
</feature>
<feature type="binding site" evidence="12">
    <location>
        <position position="52"/>
    </location>
    <ligand>
        <name>Ca(2+)</name>
        <dbReference type="ChEBI" id="CHEBI:29108"/>
    </ligand>
</feature>
<evidence type="ECO:0000256" key="8">
    <source>
        <dbReference type="ARBA" id="ARBA00022884"/>
    </source>
</evidence>
<dbReference type="Pfam" id="PF17770">
    <property type="entry name" value="RNase_J_C"/>
    <property type="match status" value="1"/>
</dbReference>
<feature type="domain" description="Metallo-beta-lactamase" evidence="13">
    <location>
        <begin position="22"/>
        <end position="215"/>
    </location>
</feature>
<comment type="cofactor">
    <cofactor evidence="12">
        <name>Zn(2+)</name>
        <dbReference type="ChEBI" id="CHEBI:29105"/>
    </cofactor>
    <text evidence="12">Binds 2 Zn(2+) ions per subunit. It is not clear if Zn(2+) or Mg(2+) is physiologically important.</text>
</comment>
<feature type="binding site" evidence="12">
    <location>
        <position position="50"/>
    </location>
    <ligand>
        <name>Ca(2+)</name>
        <dbReference type="ChEBI" id="CHEBI:29108"/>
    </ligand>
</feature>
<dbReference type="GO" id="GO:0008270">
    <property type="term" value="F:zinc ion binding"/>
    <property type="evidence" value="ECO:0007669"/>
    <property type="project" value="InterPro"/>
</dbReference>
<dbReference type="InterPro" id="IPR001279">
    <property type="entry name" value="Metallo-B-lactamas"/>
</dbReference>
<dbReference type="GO" id="GO:0003723">
    <property type="term" value="F:RNA binding"/>
    <property type="evidence" value="ECO:0007669"/>
    <property type="project" value="UniProtKB-UniRule"/>
</dbReference>
<evidence type="ECO:0000256" key="2">
    <source>
        <dbReference type="ARBA" id="ARBA00022722"/>
    </source>
</evidence>
<dbReference type="Gene3D" id="3.60.15.10">
    <property type="entry name" value="Ribonuclease Z/Hydroxyacylglutathione hydrolase-like"/>
    <property type="match status" value="1"/>
</dbReference>
<keyword evidence="2 9" id="KW-0540">Nuclease</keyword>
<evidence type="ECO:0000313" key="14">
    <source>
        <dbReference type="EMBL" id="OSM02414.1"/>
    </source>
</evidence>
<dbReference type="Pfam" id="PF07521">
    <property type="entry name" value="RMMBL"/>
    <property type="match status" value="1"/>
</dbReference>
<dbReference type="EC" id="3.1.-.-" evidence="9"/>
<comment type="similarity">
    <text evidence="9">Belongs to the metallo-beta-lactamase superfamily. RNA-metabolizing metallo-beta-lactamase-like family. Bacterial RNase J subfamily.</text>
</comment>
<keyword evidence="7 9" id="KW-0269">Exonuclease</keyword>
<keyword evidence="8 9" id="KW-0694">RNA-binding</keyword>
<dbReference type="GO" id="GO:0006364">
    <property type="term" value="P:rRNA processing"/>
    <property type="evidence" value="ECO:0007669"/>
    <property type="project" value="UniProtKB-UniRule"/>
</dbReference>
<evidence type="ECO:0000256" key="10">
    <source>
        <dbReference type="PIRSR" id="PIRSR004803-1"/>
    </source>
</evidence>
<evidence type="ECO:0000313" key="15">
    <source>
        <dbReference type="Proteomes" id="UP000194003"/>
    </source>
</evidence>
<reference evidence="14 15" key="1">
    <citation type="journal article" date="2016" name="BMC Genomics">
        <title>Combined genomic and structural analyses of a cultured magnetotactic bacterium reveals its niche adaptation to a dynamic environment.</title>
        <authorList>
            <person name="Araujo A.C."/>
            <person name="Morillo V."/>
            <person name="Cypriano J."/>
            <person name="Teixeira L.C."/>
            <person name="Leao P."/>
            <person name="Lyra S."/>
            <person name="Almeida L.G."/>
            <person name="Bazylinski D.A."/>
            <person name="Vasconcellos A.T."/>
            <person name="Abreu F."/>
            <person name="Lins U."/>
        </authorList>
    </citation>
    <scope>NUCLEOTIDE SEQUENCE [LARGE SCALE GENOMIC DNA]</scope>
    <source>
        <strain evidence="14 15">IT-1</strain>
    </source>
</reference>
<accession>A0A1Y2K5M8</accession>
<keyword evidence="6 12" id="KW-0862">Zinc</keyword>
<comment type="function">
    <text evidence="9">An RNase that has 5'-3' exonuclease and possibly endonuclease activity. Involved in maturation of rRNA and in some organisms also mRNA maturation and/or decay.</text>
</comment>
<dbReference type="Gene3D" id="3.10.20.580">
    <property type="match status" value="1"/>
</dbReference>
<evidence type="ECO:0000256" key="3">
    <source>
        <dbReference type="ARBA" id="ARBA00022723"/>
    </source>
</evidence>
<evidence type="ECO:0000256" key="6">
    <source>
        <dbReference type="ARBA" id="ARBA00022833"/>
    </source>
</evidence>
<dbReference type="GO" id="GO:0005737">
    <property type="term" value="C:cytoplasm"/>
    <property type="evidence" value="ECO:0007669"/>
    <property type="project" value="UniProtKB-SubCell"/>
</dbReference>
<evidence type="ECO:0000256" key="11">
    <source>
        <dbReference type="PIRSR" id="PIRSR004803-2"/>
    </source>
</evidence>
<protein>
    <recommendedName>
        <fullName evidence="9">Ribonuclease J</fullName>
        <shortName evidence="9">RNase J</shortName>
        <ecNumber evidence="9">3.1.-.-</ecNumber>
    </recommendedName>
</protein>
<dbReference type="InterPro" id="IPR036866">
    <property type="entry name" value="RibonucZ/Hydroxyglut_hydro"/>
</dbReference>
<dbReference type="SUPFAM" id="SSF56281">
    <property type="entry name" value="Metallo-hydrolase/oxidoreductase"/>
    <property type="match status" value="1"/>
</dbReference>
<dbReference type="PANTHER" id="PTHR43694">
    <property type="entry name" value="RIBONUCLEASE J"/>
    <property type="match status" value="1"/>
</dbReference>
<dbReference type="RefSeq" id="WP_241893500.1">
    <property type="nucleotide sequence ID" value="NZ_LVJN01000020.1"/>
</dbReference>
<feature type="binding site" evidence="12">
    <location>
        <position position="77"/>
    </location>
    <ligand>
        <name>Zn(2+)</name>
        <dbReference type="ChEBI" id="CHEBI:29105"/>
        <label>1</label>
        <note>catalytic</note>
    </ligand>
</feature>
<dbReference type="InterPro" id="IPR030854">
    <property type="entry name" value="RNase_J_bac"/>
</dbReference>
<dbReference type="HAMAP" id="MF_01491">
    <property type="entry name" value="RNase_J_bact"/>
    <property type="match status" value="1"/>
</dbReference>
<dbReference type="AlphaFoldDB" id="A0A1Y2K5M8"/>